<keyword evidence="1" id="KW-0175">Coiled coil</keyword>
<keyword evidence="3" id="KW-1185">Reference proteome</keyword>
<evidence type="ECO:0000313" key="3">
    <source>
        <dbReference type="Proteomes" id="UP000524404"/>
    </source>
</evidence>
<dbReference type="RefSeq" id="WP_184129761.1">
    <property type="nucleotide sequence ID" value="NZ_JACHKT010000002.1"/>
</dbReference>
<evidence type="ECO:0000256" key="1">
    <source>
        <dbReference type="SAM" id="Coils"/>
    </source>
</evidence>
<dbReference type="EMBL" id="JACHKT010000002">
    <property type="protein sequence ID" value="MBB6001873.1"/>
    <property type="molecule type" value="Genomic_DNA"/>
</dbReference>
<sequence>MKKSIIPASVVLISLVLTQSSCVTSKKYNELDGSKNRLNENFKRSQIEVRDLRAKTLTLSEELIAQENKYRSYFVEIGNIRNNYKKDSLKVLSLFKDVDLKVEEFKAYKVETQQKIEGYETQVTSLNTHIKKQEKTIKVLTNRIVKERKVYANQKREIINRYERKIKTLNAASVRSSSNGI</sequence>
<organism evidence="2 3">
    <name type="scientific">Arcicella rosea</name>
    <dbReference type="NCBI Taxonomy" id="502909"/>
    <lineage>
        <taxon>Bacteria</taxon>
        <taxon>Pseudomonadati</taxon>
        <taxon>Bacteroidota</taxon>
        <taxon>Cytophagia</taxon>
        <taxon>Cytophagales</taxon>
        <taxon>Flectobacillaceae</taxon>
        <taxon>Arcicella</taxon>
    </lineage>
</organism>
<evidence type="ECO:0000313" key="2">
    <source>
        <dbReference type="EMBL" id="MBB6001873.1"/>
    </source>
</evidence>
<proteinExistence type="predicted"/>
<protein>
    <submittedName>
        <fullName evidence="2">Chromosome segregation ATPase</fullName>
    </submittedName>
</protein>
<name>A0A841ELG7_9BACT</name>
<comment type="caution">
    <text evidence="2">The sequence shown here is derived from an EMBL/GenBank/DDBJ whole genome shotgun (WGS) entry which is preliminary data.</text>
</comment>
<gene>
    <name evidence="2" type="ORF">HNP25_000513</name>
</gene>
<dbReference type="Proteomes" id="UP000524404">
    <property type="component" value="Unassembled WGS sequence"/>
</dbReference>
<accession>A0A841ELG7</accession>
<dbReference type="AlphaFoldDB" id="A0A841ELG7"/>
<feature type="coiled-coil region" evidence="1">
    <location>
        <begin position="116"/>
        <end position="172"/>
    </location>
</feature>
<reference evidence="2 3" key="1">
    <citation type="submission" date="2020-08" db="EMBL/GenBank/DDBJ databases">
        <title>Functional genomics of gut bacteria from endangered species of beetles.</title>
        <authorList>
            <person name="Carlos-Shanley C."/>
        </authorList>
    </citation>
    <scope>NUCLEOTIDE SEQUENCE [LARGE SCALE GENOMIC DNA]</scope>
    <source>
        <strain evidence="2 3">S00070</strain>
    </source>
</reference>
<dbReference type="Gene3D" id="1.10.287.1490">
    <property type="match status" value="1"/>
</dbReference>